<protein>
    <submittedName>
        <fullName evidence="2">3'-5' exonuclease</fullName>
    </submittedName>
</protein>
<keyword evidence="2" id="KW-0269">Exonuclease</keyword>
<gene>
    <name evidence="2" type="ORF">ACE5IX_19505</name>
</gene>
<dbReference type="Gene3D" id="3.30.420.10">
    <property type="entry name" value="Ribonuclease H-like superfamily/Ribonuclease H"/>
    <property type="match status" value="1"/>
</dbReference>
<dbReference type="InterPro" id="IPR012337">
    <property type="entry name" value="RNaseH-like_sf"/>
</dbReference>
<evidence type="ECO:0000259" key="1">
    <source>
        <dbReference type="SMART" id="SM00479"/>
    </source>
</evidence>
<dbReference type="Proteomes" id="UP001580391">
    <property type="component" value="Unassembled WGS sequence"/>
</dbReference>
<accession>A0ABV5BU68</accession>
<keyword evidence="3" id="KW-1185">Reference proteome</keyword>
<proteinExistence type="predicted"/>
<dbReference type="Pfam" id="PF00929">
    <property type="entry name" value="RNase_T"/>
    <property type="match status" value="1"/>
</dbReference>
<dbReference type="SMART" id="SM00479">
    <property type="entry name" value="EXOIII"/>
    <property type="match status" value="1"/>
</dbReference>
<evidence type="ECO:0000313" key="2">
    <source>
        <dbReference type="EMBL" id="MFB5738709.1"/>
    </source>
</evidence>
<dbReference type="GO" id="GO:0004527">
    <property type="term" value="F:exonuclease activity"/>
    <property type="evidence" value="ECO:0007669"/>
    <property type="project" value="UniProtKB-KW"/>
</dbReference>
<name>A0ABV5BU68_9LEPT</name>
<dbReference type="SUPFAM" id="SSF53098">
    <property type="entry name" value="Ribonuclease H-like"/>
    <property type="match status" value="1"/>
</dbReference>
<dbReference type="RefSeq" id="WP_375517824.1">
    <property type="nucleotide sequence ID" value="NZ_JBHILI010000018.1"/>
</dbReference>
<keyword evidence="2" id="KW-0378">Hydrolase</keyword>
<organism evidence="2 3">
    <name type="scientific">Leptospira wolffii</name>
    <dbReference type="NCBI Taxonomy" id="409998"/>
    <lineage>
        <taxon>Bacteria</taxon>
        <taxon>Pseudomonadati</taxon>
        <taxon>Spirochaetota</taxon>
        <taxon>Spirochaetia</taxon>
        <taxon>Leptospirales</taxon>
        <taxon>Leptospiraceae</taxon>
        <taxon>Leptospira</taxon>
    </lineage>
</organism>
<dbReference type="CDD" id="cd06127">
    <property type="entry name" value="DEDDh"/>
    <property type="match status" value="1"/>
</dbReference>
<dbReference type="InterPro" id="IPR013520">
    <property type="entry name" value="Ribonucl_H"/>
</dbReference>
<dbReference type="InterPro" id="IPR036397">
    <property type="entry name" value="RNaseH_sf"/>
</dbReference>
<keyword evidence="2" id="KW-0540">Nuclease</keyword>
<sequence>MIVLGLDFETNGINPNSSEILEIGAALWDTERKEYLSIFSSLIIPQATHFEIKKETKELTGITEDDLYKFGIPLSNVIEKLIELSSYTTILISHFGIEFDRIIYERILKKTQLKAQEKFWIDTGYDIQYPKKITTRKLQYLALEHGFIPGISHRALFDVISMFQVVGNYNFPDILENANSPLLKITASVEYEKKDLAFRSGFHWNSEKKVWEKLIRESIFRLESYSFPTKVEQIFYRPLTFNSHD</sequence>
<dbReference type="EMBL" id="JBHILJ010000027">
    <property type="protein sequence ID" value="MFB5738709.1"/>
    <property type="molecule type" value="Genomic_DNA"/>
</dbReference>
<evidence type="ECO:0000313" key="3">
    <source>
        <dbReference type="Proteomes" id="UP001580391"/>
    </source>
</evidence>
<feature type="domain" description="Exonuclease" evidence="1">
    <location>
        <begin position="2"/>
        <end position="172"/>
    </location>
</feature>
<reference evidence="2 3" key="1">
    <citation type="submission" date="2024-09" db="EMBL/GenBank/DDBJ databases">
        <title>Taxonomic and Genotyping Characterization of Leptospira Strains isolated from Multiple Sources in Colombia highlights the importance of intermediate species.</title>
        <authorList>
            <person name="Torres Higuera L."/>
            <person name="Rojas Tapias D."/>
            <person name="Jimenez Velasquez S."/>
            <person name="Renjifo Ibanez C."/>
        </authorList>
    </citation>
    <scope>NUCLEOTIDE SEQUENCE [LARGE SCALE GENOMIC DNA]</scope>
    <source>
        <strain evidence="2 3">Lep080</strain>
    </source>
</reference>
<comment type="caution">
    <text evidence="2">The sequence shown here is derived from an EMBL/GenBank/DDBJ whole genome shotgun (WGS) entry which is preliminary data.</text>
</comment>